<accession>A0A0D8ZU98</accession>
<gene>
    <name evidence="1" type="ORF">UH38_07680</name>
</gene>
<dbReference type="PATRIC" id="fig|1618023.3.peg.3216"/>
<dbReference type="EMBL" id="JYON01000006">
    <property type="protein sequence ID" value="KJH72295.1"/>
    <property type="molecule type" value="Genomic_DNA"/>
</dbReference>
<dbReference type="SUPFAM" id="SSF52540">
    <property type="entry name" value="P-loop containing nucleoside triphosphate hydrolases"/>
    <property type="match status" value="1"/>
</dbReference>
<reference evidence="1 2" key="1">
    <citation type="submission" date="2015-02" db="EMBL/GenBank/DDBJ databases">
        <title>Draft genome of a novel marine cyanobacterium (Chroococcales) isolated from South Atlantic Ocean.</title>
        <authorList>
            <person name="Rigonato J."/>
            <person name="Alvarenga D.O."/>
            <person name="Branco L.H."/>
            <person name="Varani A.M."/>
            <person name="Brandini F.P."/>
            <person name="Fiore M.F."/>
        </authorList>
    </citation>
    <scope>NUCLEOTIDE SEQUENCE [LARGE SCALE GENOMIC DNA]</scope>
    <source>
        <strain evidence="1 2">CENA595</strain>
    </source>
</reference>
<organism evidence="1 2">
    <name type="scientific">Aliterella atlantica CENA595</name>
    <dbReference type="NCBI Taxonomy" id="1618023"/>
    <lineage>
        <taxon>Bacteria</taxon>
        <taxon>Bacillati</taxon>
        <taxon>Cyanobacteriota</taxon>
        <taxon>Cyanophyceae</taxon>
        <taxon>Chroococcidiopsidales</taxon>
        <taxon>Aliterellaceae</taxon>
        <taxon>Aliterella</taxon>
    </lineage>
</organism>
<keyword evidence="2" id="KW-1185">Reference proteome</keyword>
<comment type="caution">
    <text evidence="1">The sequence shown here is derived from an EMBL/GenBank/DDBJ whole genome shotgun (WGS) entry which is preliminary data.</text>
</comment>
<protein>
    <submittedName>
        <fullName evidence="1">Cyanobacterial membrane protein, in cluster with PxcA</fullName>
    </submittedName>
</protein>
<proteinExistence type="predicted"/>
<dbReference type="InterPro" id="IPR027417">
    <property type="entry name" value="P-loop_NTPase"/>
</dbReference>
<dbReference type="OrthoDB" id="445799at2"/>
<evidence type="ECO:0000313" key="2">
    <source>
        <dbReference type="Proteomes" id="UP000032452"/>
    </source>
</evidence>
<sequence>MVRLDSIWLEGTSQSGKTTRLVEQFCQWMQKPKGKQVQQRLNLQLAEPAVLVMAANDDNRRVLVDRLVAATSGKYPIRAKTPLGFFQDEVILFWPLLISLLNLKAQFPVRLRPETEQELATMLWKEQLDTSFISGISEYRLVRRILDLLQLAAYSGTPCEDIKTVLEQGLVESEGGGELENEAIARMLIEWRSWCWQRGLLTYGIITELYYQHLLPDPHYQEHLLRRYRYVLADDVDDYPGVARYLFEFLLDRSVVGAFSYNLDGGIRLGLGSDPQYLADLRSRCIVETLHQSPLQSLADTLAVPVVELVTEPLTLLTLPNTMQSLQTTSRADLLRETAMAIIQAVELGEVQPQEVAIIAPGLDAIARYTLVEILSKKGIIVAPINDQRPLNSYPIVRGLLTLLALVYPGLGRLVDRDAVAEMLVVLSQDTSTQNAHKIDPVRAGLLADACFEPHPDRPNLLPHTAYDRWDRLGYDATTTYEQILQWIEKQKAQQELRLLPSPISLLDRAIQDFLWKDNNLPYDLVAALRELLETAQHYWEVDVRLRQIEASDAPVNATIAQFIQLLRRGTITANPYPVRPIGAASRAVTLATIFQYRSSRRAHRWQFWLDASSPLWLSGGAATLFGANLFLQHRFARPWTAEDAKQADEERLQRIIRDLLARVGERVYLCHSDLAVNGQEQLGPLLNLVNASIPVASEVAATPESLELTK</sequence>
<dbReference type="RefSeq" id="WP_045054057.1">
    <property type="nucleotide sequence ID" value="NZ_CAWMDP010000038.1"/>
</dbReference>
<name>A0A0D8ZU98_9CYAN</name>
<dbReference type="Proteomes" id="UP000032452">
    <property type="component" value="Unassembled WGS sequence"/>
</dbReference>
<dbReference type="STRING" id="1618023.UH38_07680"/>
<evidence type="ECO:0000313" key="1">
    <source>
        <dbReference type="EMBL" id="KJH72295.1"/>
    </source>
</evidence>
<dbReference type="AlphaFoldDB" id="A0A0D8ZU98"/>